<reference evidence="1 2" key="1">
    <citation type="submission" date="2024-12" db="EMBL/GenBank/DDBJ databases">
        <title>C001-4G Acinetobacter sp. assembled genome.</title>
        <authorList>
            <person name="D'Arcy K."/>
            <person name="Kingdon A.D.H."/>
            <person name="Breen A."/>
            <person name="Mckeown C."/>
            <person name="Allman E."/>
            <person name="Sharma P."/>
            <person name="Mcleman A."/>
            <person name="Roberts A.P."/>
        </authorList>
    </citation>
    <scope>NUCLEOTIDE SEQUENCE [LARGE SCALE GENOMIC DNA]</scope>
    <source>
        <strain evidence="1 2">C1-4G</strain>
    </source>
</reference>
<accession>A0ABW9JVX8</accession>
<sequence>MGNSVISSLSQKVISKMYIQCICKFDLSQPSLINHL</sequence>
<dbReference type="EMBL" id="JBJXCW010000021">
    <property type="protein sequence ID" value="MFN0298651.1"/>
    <property type="molecule type" value="Genomic_DNA"/>
</dbReference>
<organism evidence="1 2">
    <name type="scientific">Acinetobacter albensis</name>
    <dbReference type="NCBI Taxonomy" id="1673609"/>
    <lineage>
        <taxon>Bacteria</taxon>
        <taxon>Pseudomonadati</taxon>
        <taxon>Pseudomonadota</taxon>
        <taxon>Gammaproteobacteria</taxon>
        <taxon>Moraxellales</taxon>
        <taxon>Moraxellaceae</taxon>
        <taxon>Acinetobacter</taxon>
    </lineage>
</organism>
<dbReference type="InterPro" id="IPR025038">
    <property type="entry name" value="DUF3924"/>
</dbReference>
<evidence type="ECO:0000313" key="1">
    <source>
        <dbReference type="EMBL" id="MFN0298651.1"/>
    </source>
</evidence>
<protein>
    <submittedName>
        <fullName evidence="1">DUF3924 family protein</fullName>
    </submittedName>
</protein>
<keyword evidence="2" id="KW-1185">Reference proteome</keyword>
<dbReference type="Proteomes" id="UP001632339">
    <property type="component" value="Unassembled WGS sequence"/>
</dbReference>
<name>A0ABW9JVX8_9GAMM</name>
<comment type="caution">
    <text evidence="1">The sequence shown here is derived from an EMBL/GenBank/DDBJ whole genome shotgun (WGS) entry which is preliminary data.</text>
</comment>
<dbReference type="Pfam" id="PF13062">
    <property type="entry name" value="DUF3924"/>
    <property type="match status" value="1"/>
</dbReference>
<evidence type="ECO:0000313" key="2">
    <source>
        <dbReference type="Proteomes" id="UP001632339"/>
    </source>
</evidence>
<proteinExistence type="predicted"/>
<gene>
    <name evidence="1" type="ORF">ACKVE0_14180</name>
</gene>
<dbReference type="RefSeq" id="WP_195727409.1">
    <property type="nucleotide sequence ID" value="NZ_JBJXCW010000021.1"/>
</dbReference>